<accession>A0ABT8KXV3</accession>
<dbReference type="Pfam" id="PF01968">
    <property type="entry name" value="Hydantoinase_A"/>
    <property type="match status" value="1"/>
</dbReference>
<evidence type="ECO:0000313" key="7">
    <source>
        <dbReference type="Proteomes" id="UP001172082"/>
    </source>
</evidence>
<comment type="similarity">
    <text evidence="1">Belongs to the oxoprolinase family.</text>
</comment>
<feature type="domain" description="Hydantoinase B/oxoprolinase" evidence="3">
    <location>
        <begin position="754"/>
        <end position="1257"/>
    </location>
</feature>
<gene>
    <name evidence="6" type="ORF">QQ008_29730</name>
</gene>
<evidence type="ECO:0000259" key="4">
    <source>
        <dbReference type="Pfam" id="PF05378"/>
    </source>
</evidence>
<dbReference type="InterPro" id="IPR045079">
    <property type="entry name" value="Oxoprolinase-like"/>
</dbReference>
<dbReference type="InterPro" id="IPR049517">
    <property type="entry name" value="ACX-like_C"/>
</dbReference>
<dbReference type="EMBL" id="JAUJEA010000021">
    <property type="protein sequence ID" value="MDN5205602.1"/>
    <property type="molecule type" value="Genomic_DNA"/>
</dbReference>
<feature type="domain" description="Acetophenone carboxylase-like C-terminal" evidence="5">
    <location>
        <begin position="569"/>
        <end position="727"/>
    </location>
</feature>
<dbReference type="InterPro" id="IPR002821">
    <property type="entry name" value="Hydantoinase_A"/>
</dbReference>
<evidence type="ECO:0000259" key="3">
    <source>
        <dbReference type="Pfam" id="PF02538"/>
    </source>
</evidence>
<sequence>MSNMNEWKIWIDTGGTFTDCLAYDPDGNYHSLKVLSNSSLRGRLLEAIDDYTVKISINWPIDQDIFSGYTFRILKDNFSGQIAKIDFGASTLTLKHKLPDLIESPLDFEISSGEEVPVLAARLVTTTPLDQKLPKLEMRLGTTRGTNALLEGKGAEVTFLVTKGFRDLVEIGNQQRPDIFCLDIQKRRPLYQHVIEIEERINADGEIIKKLTEDEIRKTVSEVLGSGSKAVAIAFLHSYKNPTHEEQLHNALKEAGIRFVSRSSELSPTVKVLPRAETALVNAYLHPIIDNYLRKISEKLGDGKLKVMTSAGGLVDAQLFRPKDSLLSGPAGGLVGAINKGKTSGQTQIITLDMGGTSSDVARFDGDFDYRFEMAIGDAKITTPSLSIETIAAGGGSICGFDGYKLFVGPESAGSDPGPACYGNGGPLTITDINLLLGRISPGRFSIPVNREDAHRRLTALQKEINSISNSNYSETELLYGFLEIANEKMAEAIRKISVSKGYAPKDYALLSFGGAGGQHACKVAELLEMEKVIIPYEAGLLSAFGIGQALIERFAIKQILKPLKEINADLPQIISNAKSQAIQKLTEEGFKAEEVEIRIVNLYLRFEKQDTTIEVPFQGIENIRNDFKEKYEKLYGHWISNRNIELESIKVVASNEQVSQNEVYREAKEYQPEPFEKVTSVVDGKSIQMPSYQWEQLQPGAVITGPALITSFNSTIAVEKGWQFLLEPTQNAIITKTSVLPTVSEKSTRPEMAELELFTNRFKAIAEDMGANLERTSFSVNVKERLDFSCAVLNQEGYLVVNAPHIPVHLGGLGLCVREALKEISMNDGDVIITNHPAFGGSHLPDITLIAPVYSNEGILIGFVANRAHHAEVGGTRPGSMPPDASSLIEEGTIIPPTKILIGGKENWKQIEEIFKDSPYPTRAIEENLADLQGGLASIQLGVTALKELAENYGIETVHHYMDKLRAYASNCLADKLKTLPNKEMEAIEYLDDGSILKVKVKRDIDRFVFDFTGSAQENPGNMNATPAIVNSVVIYILRILVGADIPLNEGLMDKIKLVLPEGLLNPDFLKKSAPAVVGGNTEVSQRLTDTLSKALSLAACSQGTMNNLVFGNNQFGFYETICGGTGAGNGFNGSDAVHQHMTNTRITDAEILELRCPVQLERFTIRENSGGNGKWKGGNGVIRELKFLEPVSISILSQHREEGPYGLEGGEPGKPGTQFVLRHSGEKVMLKGIDGAELNPGDSIVIETPGGGGYGVSNSY</sequence>
<evidence type="ECO:0000313" key="6">
    <source>
        <dbReference type="EMBL" id="MDN5205602.1"/>
    </source>
</evidence>
<dbReference type="PANTHER" id="PTHR11365:SF23">
    <property type="entry name" value="HYPOTHETICAL 5-OXOPROLINASE (EUROFUNG)-RELATED"/>
    <property type="match status" value="1"/>
</dbReference>
<keyword evidence="7" id="KW-1185">Reference proteome</keyword>
<dbReference type="Proteomes" id="UP001172082">
    <property type="component" value="Unassembled WGS sequence"/>
</dbReference>
<dbReference type="PANTHER" id="PTHR11365">
    <property type="entry name" value="5-OXOPROLINASE RELATED"/>
    <property type="match status" value="1"/>
</dbReference>
<dbReference type="Pfam" id="PF19278">
    <property type="entry name" value="Hydant_A_C"/>
    <property type="match status" value="1"/>
</dbReference>
<evidence type="ECO:0000256" key="1">
    <source>
        <dbReference type="ARBA" id="ARBA00010403"/>
    </source>
</evidence>
<comment type="caution">
    <text evidence="6">The sequence shown here is derived from an EMBL/GenBank/DDBJ whole genome shotgun (WGS) entry which is preliminary data.</text>
</comment>
<organism evidence="6 7">
    <name type="scientific">Splendidivirga corallicola</name>
    <dbReference type="NCBI Taxonomy" id="3051826"/>
    <lineage>
        <taxon>Bacteria</taxon>
        <taxon>Pseudomonadati</taxon>
        <taxon>Bacteroidota</taxon>
        <taxon>Cytophagia</taxon>
        <taxon>Cytophagales</taxon>
        <taxon>Splendidivirgaceae</taxon>
        <taxon>Splendidivirga</taxon>
    </lineage>
</organism>
<name>A0ABT8KXV3_9BACT</name>
<dbReference type="InterPro" id="IPR008040">
    <property type="entry name" value="Hydant_A_N"/>
</dbReference>
<dbReference type="InterPro" id="IPR003692">
    <property type="entry name" value="Hydantoinase_B"/>
</dbReference>
<reference evidence="6" key="1">
    <citation type="submission" date="2023-06" db="EMBL/GenBank/DDBJ databases">
        <title>Genomic of Parafulvivirga corallium.</title>
        <authorList>
            <person name="Wang G."/>
        </authorList>
    </citation>
    <scope>NUCLEOTIDE SEQUENCE</scope>
    <source>
        <strain evidence="6">BMA10</strain>
    </source>
</reference>
<evidence type="ECO:0000259" key="5">
    <source>
        <dbReference type="Pfam" id="PF19278"/>
    </source>
</evidence>
<dbReference type="Pfam" id="PF02538">
    <property type="entry name" value="Hydantoinase_B"/>
    <property type="match status" value="1"/>
</dbReference>
<evidence type="ECO:0000259" key="2">
    <source>
        <dbReference type="Pfam" id="PF01968"/>
    </source>
</evidence>
<feature type="domain" description="Hydantoinase/oxoprolinase N-terminal" evidence="4">
    <location>
        <begin position="138"/>
        <end position="255"/>
    </location>
</feature>
<dbReference type="Pfam" id="PF05378">
    <property type="entry name" value="Hydant_A_N"/>
    <property type="match status" value="2"/>
</dbReference>
<protein>
    <submittedName>
        <fullName evidence="6">Hydantoinase B/oxoprolinase family protein</fullName>
    </submittedName>
</protein>
<dbReference type="RefSeq" id="WP_346755624.1">
    <property type="nucleotide sequence ID" value="NZ_JAUJEA010000021.1"/>
</dbReference>
<feature type="domain" description="Hydantoinase A/oxoprolinase" evidence="2">
    <location>
        <begin position="275"/>
        <end position="552"/>
    </location>
</feature>
<proteinExistence type="inferred from homology"/>
<feature type="domain" description="Hydantoinase/oxoprolinase N-terminal" evidence="4">
    <location>
        <begin position="8"/>
        <end position="48"/>
    </location>
</feature>